<evidence type="ECO:0000259" key="20">
    <source>
        <dbReference type="Pfam" id="PF00224"/>
    </source>
</evidence>
<dbReference type="FunFam" id="3.20.20.60:FF:000025">
    <property type="entry name" value="Pyruvate kinase"/>
    <property type="match status" value="1"/>
</dbReference>
<dbReference type="NCBIfam" id="NF004491">
    <property type="entry name" value="PRK05826.1"/>
    <property type="match status" value="1"/>
</dbReference>
<dbReference type="SUPFAM" id="SSF51621">
    <property type="entry name" value="Phosphoenolpyruvate/pyruvate domain"/>
    <property type="match status" value="1"/>
</dbReference>
<evidence type="ECO:0000256" key="7">
    <source>
        <dbReference type="ARBA" id="ARBA00018587"/>
    </source>
</evidence>
<dbReference type="AlphaFoldDB" id="A0A9P2TAE1"/>
<evidence type="ECO:0000256" key="12">
    <source>
        <dbReference type="ARBA" id="ARBA00022840"/>
    </source>
</evidence>
<name>A0A9P2TAE1_THEFU</name>
<evidence type="ECO:0000256" key="15">
    <source>
        <dbReference type="ARBA" id="ARBA00023152"/>
    </source>
</evidence>
<evidence type="ECO:0000256" key="13">
    <source>
        <dbReference type="ARBA" id="ARBA00022842"/>
    </source>
</evidence>
<evidence type="ECO:0000256" key="14">
    <source>
        <dbReference type="ARBA" id="ARBA00022958"/>
    </source>
</evidence>
<dbReference type="Pfam" id="PF02887">
    <property type="entry name" value="PK_C"/>
    <property type="match status" value="1"/>
</dbReference>
<evidence type="ECO:0000256" key="10">
    <source>
        <dbReference type="ARBA" id="ARBA00022741"/>
    </source>
</evidence>
<feature type="domain" description="Pyruvate kinase barrel" evidence="20">
    <location>
        <begin position="3"/>
        <end position="323"/>
    </location>
</feature>
<evidence type="ECO:0000256" key="4">
    <source>
        <dbReference type="ARBA" id="ARBA00008663"/>
    </source>
</evidence>
<protein>
    <recommendedName>
        <fullName evidence="7 18">Pyruvate kinase</fullName>
        <ecNumber evidence="6 18">2.7.1.40</ecNumber>
    </recommendedName>
</protein>
<keyword evidence="16 22" id="KW-0670">Pyruvate</keyword>
<keyword evidence="9" id="KW-0479">Metal-binding</keyword>
<dbReference type="Gene3D" id="2.40.33.10">
    <property type="entry name" value="PK beta-barrel domain-like"/>
    <property type="match status" value="1"/>
</dbReference>
<feature type="domain" description="Pyruvate kinase C-terminal" evidence="21">
    <location>
        <begin position="354"/>
        <end position="465"/>
    </location>
</feature>
<evidence type="ECO:0000313" key="22">
    <source>
        <dbReference type="EMBL" id="EOR71681.1"/>
    </source>
</evidence>
<dbReference type="PRINTS" id="PR01050">
    <property type="entry name" value="PYRUVTKNASE"/>
</dbReference>
<comment type="caution">
    <text evidence="22">The sequence shown here is derived from an EMBL/GenBank/DDBJ whole genome shotgun (WGS) entry which is preliminary data.</text>
</comment>
<keyword evidence="11 19" id="KW-0418">Kinase</keyword>
<dbReference type="InterPro" id="IPR036918">
    <property type="entry name" value="Pyrv_Knase_C_sf"/>
</dbReference>
<evidence type="ECO:0000256" key="11">
    <source>
        <dbReference type="ARBA" id="ARBA00022777"/>
    </source>
</evidence>
<keyword evidence="8 19" id="KW-0808">Transferase</keyword>
<dbReference type="InterPro" id="IPR015806">
    <property type="entry name" value="Pyrv_Knase_insert_dom_sf"/>
</dbReference>
<evidence type="ECO:0000256" key="5">
    <source>
        <dbReference type="ARBA" id="ARBA00011881"/>
    </source>
</evidence>
<evidence type="ECO:0000256" key="1">
    <source>
        <dbReference type="ARBA" id="ARBA00001946"/>
    </source>
</evidence>
<dbReference type="InterPro" id="IPR040442">
    <property type="entry name" value="Pyrv_kinase-like_dom_sf"/>
</dbReference>
<evidence type="ECO:0000259" key="21">
    <source>
        <dbReference type="Pfam" id="PF02887"/>
    </source>
</evidence>
<dbReference type="SUPFAM" id="SSF50800">
    <property type="entry name" value="PK beta-barrel domain-like"/>
    <property type="match status" value="1"/>
</dbReference>
<dbReference type="Gene3D" id="3.40.1380.20">
    <property type="entry name" value="Pyruvate kinase, C-terminal domain"/>
    <property type="match status" value="1"/>
</dbReference>
<gene>
    <name evidence="22" type="ORF">TM51_06317</name>
</gene>
<comment type="cofactor">
    <cofactor evidence="1">
        <name>Mg(2+)</name>
        <dbReference type="ChEBI" id="CHEBI:18420"/>
    </cofactor>
</comment>
<dbReference type="Proteomes" id="UP000014184">
    <property type="component" value="Unassembled WGS sequence"/>
</dbReference>
<comment type="similarity">
    <text evidence="4 19">Belongs to the pyruvate kinase family.</text>
</comment>
<evidence type="ECO:0000256" key="6">
    <source>
        <dbReference type="ARBA" id="ARBA00012142"/>
    </source>
</evidence>
<dbReference type="FunFam" id="3.40.1380.20:FF:000009">
    <property type="entry name" value="Pyruvate kinase"/>
    <property type="match status" value="1"/>
</dbReference>
<dbReference type="SUPFAM" id="SSF52935">
    <property type="entry name" value="PK C-terminal domain-like"/>
    <property type="match status" value="1"/>
</dbReference>
<dbReference type="Gene3D" id="3.20.20.60">
    <property type="entry name" value="Phosphoenolpyruvate-binding domains"/>
    <property type="match status" value="1"/>
</dbReference>
<reference evidence="22 23" key="1">
    <citation type="journal article" date="2013" name="Genome Announc.">
        <title>Draft Genome Sequence of the Lignocellulose Decomposer Thermobifida fusca Strain TM51.</title>
        <authorList>
            <person name="Toth A."/>
            <person name="Barna T."/>
            <person name="Nagy I."/>
            <person name="Horvath B."/>
            <person name="Nagy I."/>
            <person name="Tancsics A."/>
            <person name="Kriszt B."/>
            <person name="Baka E."/>
            <person name="Fekete C."/>
            <person name="Kukolya J."/>
        </authorList>
    </citation>
    <scope>NUCLEOTIDE SEQUENCE [LARGE SCALE GENOMIC DNA]</scope>
    <source>
        <strain evidence="22 23">TM51</strain>
    </source>
</reference>
<comment type="pathway">
    <text evidence="3 19">Carbohydrate degradation; glycolysis; pyruvate from D-glyceraldehyde 3-phosphate: step 5/5.</text>
</comment>
<evidence type="ECO:0000256" key="18">
    <source>
        <dbReference type="NCBIfam" id="TIGR01064"/>
    </source>
</evidence>
<dbReference type="RefSeq" id="WP_016188524.1">
    <property type="nucleotide sequence ID" value="NZ_AOSG01000029.1"/>
</dbReference>
<dbReference type="GO" id="GO:0000287">
    <property type="term" value="F:magnesium ion binding"/>
    <property type="evidence" value="ECO:0007669"/>
    <property type="project" value="UniProtKB-UniRule"/>
</dbReference>
<dbReference type="NCBIfam" id="NF004886">
    <property type="entry name" value="PRK06247.1"/>
    <property type="match status" value="1"/>
</dbReference>
<evidence type="ECO:0000313" key="23">
    <source>
        <dbReference type="Proteomes" id="UP000014184"/>
    </source>
</evidence>
<accession>A0A9P2TAE1</accession>
<dbReference type="InterPro" id="IPR015793">
    <property type="entry name" value="Pyrv_Knase_brl"/>
</dbReference>
<dbReference type="Pfam" id="PF00224">
    <property type="entry name" value="PK"/>
    <property type="match status" value="1"/>
</dbReference>
<dbReference type="GO" id="GO:0004743">
    <property type="term" value="F:pyruvate kinase activity"/>
    <property type="evidence" value="ECO:0007669"/>
    <property type="project" value="UniProtKB-UniRule"/>
</dbReference>
<evidence type="ECO:0000256" key="2">
    <source>
        <dbReference type="ARBA" id="ARBA00001958"/>
    </source>
</evidence>
<proteinExistence type="inferred from homology"/>
<keyword evidence="13 19" id="KW-0460">Magnesium</keyword>
<dbReference type="EC" id="2.7.1.40" evidence="6 18"/>
<keyword evidence="15 19" id="KW-0324">Glycolysis</keyword>
<dbReference type="InterPro" id="IPR015795">
    <property type="entry name" value="Pyrv_Knase_C"/>
</dbReference>
<dbReference type="GO" id="GO:0016301">
    <property type="term" value="F:kinase activity"/>
    <property type="evidence" value="ECO:0007669"/>
    <property type="project" value="UniProtKB-KW"/>
</dbReference>
<sequence length="473" mass="50914">MTRRAKIVATLGPATSSPEVLRKLVDAGLDVARLNLSHGTHDDHQTMYRNVRAAAEASGRNVGILADLQGPKIRLGTFVDGSVTLSPGDEFTITIDDVPGDRHRVSTTYKGLPGDVRPGDRVLIDDGRVVLECVKSTSTDVHTRVIVGGPVSNHKGLNLPGVSVAVPALTEKDERDLRWALEQGVDMVALSFVRSPADAEDVHRVMDEMGVHVPLIAKIEKPQAVERLQDIIEAFDGVMVARGDLGVELPLENVPMVQKRAIERCRDKAKPVIVATQMLESMIHNPRPTRAEASDVANAVLDGADAVMLSGETSVGKYPVETVQTMARIIAAAEQESLRASHILHRVPETVGGSIARAAAEVGATVGAKALVAFTSSGETARRLARYRSPIPLLAFTTEPATRAQLSLTWGVETHLVPWVDNTDDMVRQVENELLDMDYQKGDKVVIVAGSPPGTRGSTNMLRVHRMGDAISN</sequence>
<evidence type="ECO:0000256" key="17">
    <source>
        <dbReference type="ARBA" id="ARBA00048152"/>
    </source>
</evidence>
<dbReference type="InterPro" id="IPR001697">
    <property type="entry name" value="Pyr_Knase"/>
</dbReference>
<keyword evidence="10" id="KW-0547">Nucleotide-binding</keyword>
<dbReference type="EMBL" id="AOSG01000029">
    <property type="protein sequence ID" value="EOR71681.1"/>
    <property type="molecule type" value="Genomic_DNA"/>
</dbReference>
<keyword evidence="12" id="KW-0067">ATP-binding</keyword>
<dbReference type="PROSITE" id="PS00110">
    <property type="entry name" value="PYRUVATE_KINASE"/>
    <property type="match status" value="1"/>
</dbReference>
<dbReference type="NCBIfam" id="NF004978">
    <property type="entry name" value="PRK06354.1"/>
    <property type="match status" value="1"/>
</dbReference>
<evidence type="ECO:0000256" key="19">
    <source>
        <dbReference type="RuleBase" id="RU000504"/>
    </source>
</evidence>
<dbReference type="InterPro" id="IPR018209">
    <property type="entry name" value="Pyrv_Knase_AS"/>
</dbReference>
<evidence type="ECO:0000256" key="9">
    <source>
        <dbReference type="ARBA" id="ARBA00022723"/>
    </source>
</evidence>
<evidence type="ECO:0000256" key="3">
    <source>
        <dbReference type="ARBA" id="ARBA00004997"/>
    </source>
</evidence>
<dbReference type="PANTHER" id="PTHR11817">
    <property type="entry name" value="PYRUVATE KINASE"/>
    <property type="match status" value="1"/>
</dbReference>
<evidence type="ECO:0000256" key="8">
    <source>
        <dbReference type="ARBA" id="ARBA00022679"/>
    </source>
</evidence>
<evidence type="ECO:0000256" key="16">
    <source>
        <dbReference type="ARBA" id="ARBA00023317"/>
    </source>
</evidence>
<organism evidence="22 23">
    <name type="scientific">Thermobifida fusca TM51</name>
    <dbReference type="NCBI Taxonomy" id="1169414"/>
    <lineage>
        <taxon>Bacteria</taxon>
        <taxon>Bacillati</taxon>
        <taxon>Actinomycetota</taxon>
        <taxon>Actinomycetes</taxon>
        <taxon>Streptosporangiales</taxon>
        <taxon>Nocardiopsidaceae</taxon>
        <taxon>Thermobifida</taxon>
    </lineage>
</organism>
<dbReference type="InterPro" id="IPR015813">
    <property type="entry name" value="Pyrv/PenolPyrv_kinase-like_dom"/>
</dbReference>
<comment type="catalytic activity">
    <reaction evidence="17 19">
        <text>pyruvate + ATP = phosphoenolpyruvate + ADP + H(+)</text>
        <dbReference type="Rhea" id="RHEA:18157"/>
        <dbReference type="ChEBI" id="CHEBI:15361"/>
        <dbReference type="ChEBI" id="CHEBI:15378"/>
        <dbReference type="ChEBI" id="CHEBI:30616"/>
        <dbReference type="ChEBI" id="CHEBI:58702"/>
        <dbReference type="ChEBI" id="CHEBI:456216"/>
        <dbReference type="EC" id="2.7.1.40"/>
    </reaction>
</comment>
<keyword evidence="14" id="KW-0630">Potassium</keyword>
<dbReference type="InterPro" id="IPR011037">
    <property type="entry name" value="Pyrv_Knase-like_insert_dom_sf"/>
</dbReference>
<dbReference type="GO" id="GO:0030955">
    <property type="term" value="F:potassium ion binding"/>
    <property type="evidence" value="ECO:0007669"/>
    <property type="project" value="UniProtKB-UniRule"/>
</dbReference>
<dbReference type="GO" id="GO:0005524">
    <property type="term" value="F:ATP binding"/>
    <property type="evidence" value="ECO:0007669"/>
    <property type="project" value="UniProtKB-KW"/>
</dbReference>
<dbReference type="FunFam" id="2.40.33.10:FF:000001">
    <property type="entry name" value="Pyruvate kinase"/>
    <property type="match status" value="1"/>
</dbReference>
<keyword evidence="23" id="KW-1185">Reference proteome</keyword>
<comment type="subunit">
    <text evidence="5">Homotetramer.</text>
</comment>
<comment type="cofactor">
    <cofactor evidence="2">
        <name>K(+)</name>
        <dbReference type="ChEBI" id="CHEBI:29103"/>
    </cofactor>
</comment>
<dbReference type="NCBIfam" id="TIGR01064">
    <property type="entry name" value="pyruv_kin"/>
    <property type="match status" value="1"/>
</dbReference>